<dbReference type="KEGG" id="sand:H3309_08235"/>
<evidence type="ECO:0008006" key="3">
    <source>
        <dbReference type="Google" id="ProtNLM"/>
    </source>
</evidence>
<dbReference type="Pfam" id="PF05019">
    <property type="entry name" value="Coq4"/>
    <property type="match status" value="1"/>
</dbReference>
<dbReference type="PANTHER" id="PTHR12922">
    <property type="entry name" value="UBIQUINONE BIOSYNTHESIS PROTEIN"/>
    <property type="match status" value="1"/>
</dbReference>
<evidence type="ECO:0000313" key="1">
    <source>
        <dbReference type="EMBL" id="QMW24421.1"/>
    </source>
</evidence>
<keyword evidence="2" id="KW-1185">Reference proteome</keyword>
<gene>
    <name evidence="1" type="ORF">H3309_08235</name>
</gene>
<dbReference type="GO" id="GO:0006744">
    <property type="term" value="P:ubiquinone biosynthetic process"/>
    <property type="evidence" value="ECO:0007669"/>
    <property type="project" value="InterPro"/>
</dbReference>
<proteinExistence type="predicted"/>
<organism evidence="1 2">
    <name type="scientific">Sandaracinobacteroides saxicola</name>
    <dbReference type="NCBI Taxonomy" id="2759707"/>
    <lineage>
        <taxon>Bacteria</taxon>
        <taxon>Pseudomonadati</taxon>
        <taxon>Pseudomonadota</taxon>
        <taxon>Alphaproteobacteria</taxon>
        <taxon>Sphingomonadales</taxon>
        <taxon>Sphingosinicellaceae</taxon>
        <taxon>Sandaracinobacteroides</taxon>
    </lineage>
</organism>
<dbReference type="AlphaFoldDB" id="A0A7G5IM29"/>
<dbReference type="Proteomes" id="UP000515292">
    <property type="component" value="Chromosome"/>
</dbReference>
<dbReference type="EMBL" id="CP059851">
    <property type="protein sequence ID" value="QMW24421.1"/>
    <property type="molecule type" value="Genomic_DNA"/>
</dbReference>
<sequence>MTPALDRDFAQHLLNTYDDPGAHGVHLLFNQWWRYAPEPAIAAYAADFARLPDQREFVERHYFAEPLDLDGLAAYPAGTLGRDYHDFIVDNRLEKNIAINYRQFHEMLQASGQLDRMPAELRYAIIRGFQVHDLLHVLTGYPATGPGEIALQAFCLAQIRFPYFAMWMSVVTTRMTFLDPQQIVPMMDAISDGWRRGRQARNIQFAEWERMLDQPTAELRARHDLQAAMH</sequence>
<accession>A0A7G5IM29</accession>
<name>A0A7G5IM29_9SPHN</name>
<dbReference type="RefSeq" id="WP_182298318.1">
    <property type="nucleotide sequence ID" value="NZ_CP059851.1"/>
</dbReference>
<evidence type="ECO:0000313" key="2">
    <source>
        <dbReference type="Proteomes" id="UP000515292"/>
    </source>
</evidence>
<protein>
    <recommendedName>
        <fullName evidence="3">Ubiquinone biosynthesis protein</fullName>
    </recommendedName>
</protein>
<dbReference type="InterPro" id="IPR007715">
    <property type="entry name" value="Coq4"/>
</dbReference>
<reference evidence="1 2" key="1">
    <citation type="submission" date="2020-07" db="EMBL/GenBank/DDBJ databases">
        <title>Complete genome sequence for Sandaracinobacter sp. M6.</title>
        <authorList>
            <person name="Tang Y."/>
            <person name="Liu Q."/>
            <person name="Guo Z."/>
            <person name="Lei P."/>
            <person name="Huang B."/>
        </authorList>
    </citation>
    <scope>NUCLEOTIDE SEQUENCE [LARGE SCALE GENOMIC DNA]</scope>
    <source>
        <strain evidence="1 2">M6</strain>
    </source>
</reference>
<dbReference type="PANTHER" id="PTHR12922:SF7">
    <property type="entry name" value="UBIQUINONE BIOSYNTHESIS PROTEIN COQ4 HOMOLOG, MITOCHONDRIAL"/>
    <property type="match status" value="1"/>
</dbReference>